<dbReference type="PIRSF" id="PIRSF000105">
    <property type="entry name" value="HCDH"/>
    <property type="match status" value="1"/>
</dbReference>
<dbReference type="PANTHER" id="PTHR48075">
    <property type="entry name" value="3-HYDROXYACYL-COA DEHYDROGENASE FAMILY PROTEIN"/>
    <property type="match status" value="1"/>
</dbReference>
<dbReference type="Pfam" id="PF02737">
    <property type="entry name" value="3HCDH_N"/>
    <property type="match status" value="1"/>
</dbReference>
<dbReference type="InterPro" id="IPR013328">
    <property type="entry name" value="6PGD_dom2"/>
</dbReference>
<evidence type="ECO:0000313" key="13">
    <source>
        <dbReference type="EMBL" id="OZI55265.1"/>
    </source>
</evidence>
<dbReference type="Gene3D" id="1.10.1040.10">
    <property type="entry name" value="N-(1-d-carboxylethyl)-l-norvaline Dehydrogenase, domain 2"/>
    <property type="match status" value="1"/>
</dbReference>
<dbReference type="Gene3D" id="3.40.50.720">
    <property type="entry name" value="NAD(P)-binding Rossmann-like Domain"/>
    <property type="match status" value="1"/>
</dbReference>
<dbReference type="InterPro" id="IPR036291">
    <property type="entry name" value="NAD(P)-bd_dom_sf"/>
</dbReference>
<evidence type="ECO:0000256" key="9">
    <source>
        <dbReference type="ARBA" id="ARBA00042709"/>
    </source>
</evidence>
<feature type="domain" description="3-hydroxyacyl-CoA dehydrogenase NAD binding" evidence="12">
    <location>
        <begin position="17"/>
        <end position="202"/>
    </location>
</feature>
<dbReference type="InterPro" id="IPR006108">
    <property type="entry name" value="3HC_DH_C"/>
</dbReference>
<comment type="subunit">
    <text evidence="3">Homodimer.</text>
</comment>
<evidence type="ECO:0000256" key="2">
    <source>
        <dbReference type="ARBA" id="ARBA00009463"/>
    </source>
</evidence>
<protein>
    <recommendedName>
        <fullName evidence="9">L-gulonate 3-dehydrogenase</fullName>
        <ecNumber evidence="8">1.1.1.45</ecNumber>
    </recommendedName>
    <alternativeName>
        <fullName evidence="9">L-gulonate 3-dehydrogenase</fullName>
    </alternativeName>
</protein>
<comment type="caution">
    <text evidence="13">The sequence shown here is derived from an EMBL/GenBank/DDBJ whole genome shotgun (WGS) entry which is preliminary data.</text>
</comment>
<evidence type="ECO:0000313" key="14">
    <source>
        <dbReference type="Proteomes" id="UP000216913"/>
    </source>
</evidence>
<dbReference type="InterPro" id="IPR022694">
    <property type="entry name" value="3-OHacyl-CoA_DH"/>
</dbReference>
<dbReference type="InterPro" id="IPR008927">
    <property type="entry name" value="6-PGluconate_DH-like_C_sf"/>
</dbReference>
<dbReference type="NCBIfam" id="NF006125">
    <property type="entry name" value="PRK08269.1"/>
    <property type="match status" value="1"/>
</dbReference>
<evidence type="ECO:0000256" key="7">
    <source>
        <dbReference type="ARBA" id="ARBA00023027"/>
    </source>
</evidence>
<dbReference type="OrthoDB" id="5287258at2"/>
<sequence length="342" mass="37064">MSQDPRSLAARPQDAAIAVVGVGRMGIGIAVSYAFAGLPVALIDAKPRHAPAQDAVFDGVRQALRAELDTLAQLGLLAQERIDAVLARITLHERDAAAAPLRATPVVFEAVPERLDAKRDVFGWLGERIGADCVLASTTSTFLVTQLADAAPDPARFLNAHWLNPAHLIPLVEVSPGPDTLPEVVDGLEAVLRQAHKVPVRCSPSAGYIVPRIQALAMNEAARMVEEGVASAEDIDTAVRLGFGLRFSVLGLLEFIDWGGNDILYYASRYLDVALGPRFQAPAVIERNMEQGRNGLRDGLGFYDYRDQDVAAYRLRRLGELVRRLEVMGHVPREGTATRQPT</sequence>
<reference evidence="13 14" key="1">
    <citation type="submission" date="2017-05" db="EMBL/GenBank/DDBJ databases">
        <title>Complete and WGS of Bordetella genogroups.</title>
        <authorList>
            <person name="Spilker T."/>
            <person name="LiPuma J."/>
        </authorList>
    </citation>
    <scope>NUCLEOTIDE SEQUENCE [LARGE SCALE GENOMIC DNA]</scope>
    <source>
        <strain evidence="13 14">AU10456</strain>
    </source>
</reference>
<evidence type="ECO:0000256" key="8">
    <source>
        <dbReference type="ARBA" id="ARBA00038962"/>
    </source>
</evidence>
<dbReference type="InterPro" id="IPR006176">
    <property type="entry name" value="3-OHacyl-CoA_DH_NAD-bd"/>
</dbReference>
<evidence type="ECO:0000259" key="11">
    <source>
        <dbReference type="Pfam" id="PF00725"/>
    </source>
</evidence>
<keyword evidence="4" id="KW-0963">Cytoplasm</keyword>
<evidence type="ECO:0000256" key="4">
    <source>
        <dbReference type="ARBA" id="ARBA00022490"/>
    </source>
</evidence>
<keyword evidence="5" id="KW-0597">Phosphoprotein</keyword>
<dbReference type="EC" id="1.1.1.45" evidence="8"/>
<keyword evidence="7" id="KW-0520">NAD</keyword>
<name>A0A261U0V0_9BORD</name>
<dbReference type="SUPFAM" id="SSF51735">
    <property type="entry name" value="NAD(P)-binding Rossmann-fold domains"/>
    <property type="match status" value="1"/>
</dbReference>
<dbReference type="RefSeq" id="WP_094798318.1">
    <property type="nucleotide sequence ID" value="NZ_NEVN01000001.1"/>
</dbReference>
<dbReference type="GO" id="GO:0070403">
    <property type="term" value="F:NAD+ binding"/>
    <property type="evidence" value="ECO:0007669"/>
    <property type="project" value="InterPro"/>
</dbReference>
<dbReference type="EMBL" id="NEVP01000001">
    <property type="protein sequence ID" value="OZI55265.1"/>
    <property type="molecule type" value="Genomic_DNA"/>
</dbReference>
<gene>
    <name evidence="13" type="ORF">CAL25_02295</name>
</gene>
<organism evidence="13 14">
    <name type="scientific">Bordetella genomosp. 5</name>
    <dbReference type="NCBI Taxonomy" id="1395608"/>
    <lineage>
        <taxon>Bacteria</taxon>
        <taxon>Pseudomonadati</taxon>
        <taxon>Pseudomonadota</taxon>
        <taxon>Betaproteobacteria</taxon>
        <taxon>Burkholderiales</taxon>
        <taxon>Alcaligenaceae</taxon>
        <taxon>Bordetella</taxon>
    </lineage>
</organism>
<comment type="similarity">
    <text evidence="2">Belongs to the 3-hydroxyacyl-CoA dehydrogenase family.</text>
</comment>
<dbReference type="SUPFAM" id="SSF48179">
    <property type="entry name" value="6-phosphogluconate dehydrogenase C-terminal domain-like"/>
    <property type="match status" value="1"/>
</dbReference>
<dbReference type="Proteomes" id="UP000216913">
    <property type="component" value="Unassembled WGS sequence"/>
</dbReference>
<keyword evidence="14" id="KW-1185">Reference proteome</keyword>
<dbReference type="GO" id="GO:0050104">
    <property type="term" value="F:L-gulonate 3-dehydrogenase activity"/>
    <property type="evidence" value="ECO:0007669"/>
    <property type="project" value="UniProtKB-EC"/>
</dbReference>
<proteinExistence type="inferred from homology"/>
<evidence type="ECO:0000256" key="1">
    <source>
        <dbReference type="ARBA" id="ARBA00004496"/>
    </source>
</evidence>
<dbReference type="AlphaFoldDB" id="A0A261U0V0"/>
<dbReference type="GO" id="GO:0005737">
    <property type="term" value="C:cytoplasm"/>
    <property type="evidence" value="ECO:0007669"/>
    <property type="project" value="UniProtKB-SubCell"/>
</dbReference>
<evidence type="ECO:0000256" key="3">
    <source>
        <dbReference type="ARBA" id="ARBA00011738"/>
    </source>
</evidence>
<comment type="subcellular location">
    <subcellularLocation>
        <location evidence="1">Cytoplasm</location>
    </subcellularLocation>
</comment>
<evidence type="ECO:0000256" key="10">
    <source>
        <dbReference type="PIRSR" id="PIRSR000105-1"/>
    </source>
</evidence>
<dbReference type="PANTHER" id="PTHR48075:SF1">
    <property type="entry name" value="LAMBDA-CRYSTALLIN HOMOLOG"/>
    <property type="match status" value="1"/>
</dbReference>
<evidence type="ECO:0000259" key="12">
    <source>
        <dbReference type="Pfam" id="PF02737"/>
    </source>
</evidence>
<feature type="domain" description="3-hydroxyacyl-CoA dehydrogenase C-terminal" evidence="11">
    <location>
        <begin position="207"/>
        <end position="305"/>
    </location>
</feature>
<evidence type="ECO:0000256" key="6">
    <source>
        <dbReference type="ARBA" id="ARBA00023002"/>
    </source>
</evidence>
<dbReference type="Pfam" id="PF00725">
    <property type="entry name" value="3HCDH"/>
    <property type="match status" value="1"/>
</dbReference>
<keyword evidence="6" id="KW-0560">Oxidoreductase</keyword>
<evidence type="ECO:0000256" key="5">
    <source>
        <dbReference type="ARBA" id="ARBA00022553"/>
    </source>
</evidence>
<accession>A0A261U0V0</accession>
<feature type="site" description="Important for catalytic activity" evidence="10">
    <location>
        <position position="161"/>
    </location>
</feature>
<dbReference type="GO" id="GO:0006631">
    <property type="term" value="P:fatty acid metabolic process"/>
    <property type="evidence" value="ECO:0007669"/>
    <property type="project" value="InterPro"/>
</dbReference>